<evidence type="ECO:0000313" key="1">
    <source>
        <dbReference type="EnsemblMetazoa" id="MESCA004329-PA"/>
    </source>
</evidence>
<accession>T1GLC9</accession>
<protein>
    <submittedName>
        <fullName evidence="1">Uncharacterized protein</fullName>
    </submittedName>
</protein>
<reference evidence="1" key="2">
    <citation type="submission" date="2015-06" db="UniProtKB">
        <authorList>
            <consortium name="EnsemblMetazoa"/>
        </authorList>
    </citation>
    <scope>IDENTIFICATION</scope>
</reference>
<reference evidence="2" key="1">
    <citation type="submission" date="2013-02" db="EMBL/GenBank/DDBJ databases">
        <authorList>
            <person name="Hughes D."/>
        </authorList>
    </citation>
    <scope>NUCLEOTIDE SEQUENCE</scope>
    <source>
        <strain>Durham</strain>
        <strain evidence="2">NC isolate 2 -- Noor lab</strain>
    </source>
</reference>
<evidence type="ECO:0000313" key="2">
    <source>
        <dbReference type="Proteomes" id="UP000015102"/>
    </source>
</evidence>
<dbReference type="AlphaFoldDB" id="T1GLC9"/>
<dbReference type="EnsemblMetazoa" id="MESCA004329-RA">
    <property type="protein sequence ID" value="MESCA004329-PA"/>
    <property type="gene ID" value="MESCA004329"/>
</dbReference>
<sequence>MKICLPRKRKILTNNSKNTVLSYCPFV</sequence>
<dbReference type="Proteomes" id="UP000015102">
    <property type="component" value="Unassembled WGS sequence"/>
</dbReference>
<keyword evidence="2" id="KW-1185">Reference proteome</keyword>
<dbReference type="HOGENOM" id="CLU_3415386_0_0_1"/>
<proteinExistence type="predicted"/>
<dbReference type="EMBL" id="CAQQ02054436">
    <property type="status" value="NOT_ANNOTATED_CDS"/>
    <property type="molecule type" value="Genomic_DNA"/>
</dbReference>
<name>T1GLC9_MEGSC</name>
<organism evidence="1 2">
    <name type="scientific">Megaselia scalaris</name>
    <name type="common">Humpbacked fly</name>
    <name type="synonym">Phora scalaris</name>
    <dbReference type="NCBI Taxonomy" id="36166"/>
    <lineage>
        <taxon>Eukaryota</taxon>
        <taxon>Metazoa</taxon>
        <taxon>Ecdysozoa</taxon>
        <taxon>Arthropoda</taxon>
        <taxon>Hexapoda</taxon>
        <taxon>Insecta</taxon>
        <taxon>Pterygota</taxon>
        <taxon>Neoptera</taxon>
        <taxon>Endopterygota</taxon>
        <taxon>Diptera</taxon>
        <taxon>Brachycera</taxon>
        <taxon>Muscomorpha</taxon>
        <taxon>Platypezoidea</taxon>
        <taxon>Phoridae</taxon>
        <taxon>Megaseliini</taxon>
        <taxon>Megaselia</taxon>
    </lineage>
</organism>